<name>A0A6L6YFE6_9BURK</name>
<keyword evidence="3" id="KW-1185">Reference proteome</keyword>
<gene>
    <name evidence="2" type="ORF">E5987_04000</name>
</gene>
<comment type="caution">
    <text evidence="2">The sequence shown here is derived from an EMBL/GenBank/DDBJ whole genome shotgun (WGS) entry which is preliminary data.</text>
</comment>
<evidence type="ECO:0000313" key="2">
    <source>
        <dbReference type="EMBL" id="MVX56370.1"/>
    </source>
</evidence>
<dbReference type="Pfam" id="PF16083">
    <property type="entry name" value="Phage_holin_3_3"/>
    <property type="match status" value="1"/>
</dbReference>
<reference evidence="2 3" key="1">
    <citation type="submission" date="2019-12" db="EMBL/GenBank/DDBJ databases">
        <title>Microbes associate with the intestines of laboratory mice.</title>
        <authorList>
            <person name="Navarre W."/>
            <person name="Wong E."/>
        </authorList>
    </citation>
    <scope>NUCLEOTIDE SEQUENCE [LARGE SCALE GENOMIC DNA]</scope>
    <source>
        <strain evidence="2 3">NM82_D38</strain>
    </source>
</reference>
<organism evidence="2 3">
    <name type="scientific">Parasutterella muris</name>
    <dbReference type="NCBI Taxonomy" id="2565572"/>
    <lineage>
        <taxon>Bacteria</taxon>
        <taxon>Pseudomonadati</taxon>
        <taxon>Pseudomonadota</taxon>
        <taxon>Betaproteobacteria</taxon>
        <taxon>Burkholderiales</taxon>
        <taxon>Sutterellaceae</taxon>
        <taxon>Parasutterella</taxon>
    </lineage>
</organism>
<dbReference type="EMBL" id="WSRP01000009">
    <property type="protein sequence ID" value="MVX56370.1"/>
    <property type="molecule type" value="Genomic_DNA"/>
</dbReference>
<protein>
    <recommendedName>
        <fullName evidence="4">Holin</fullName>
    </recommendedName>
</protein>
<keyword evidence="1" id="KW-0812">Transmembrane</keyword>
<dbReference type="InterPro" id="IPR032126">
    <property type="entry name" value="LydA_holin"/>
</dbReference>
<proteinExistence type="predicted"/>
<dbReference type="Proteomes" id="UP000472580">
    <property type="component" value="Unassembled WGS sequence"/>
</dbReference>
<feature type="transmembrane region" description="Helical" evidence="1">
    <location>
        <begin position="12"/>
        <end position="31"/>
    </location>
</feature>
<dbReference type="OrthoDB" id="6555944at2"/>
<keyword evidence="1" id="KW-1133">Transmembrane helix</keyword>
<accession>A0A6L6YFE6</accession>
<dbReference type="AlphaFoldDB" id="A0A6L6YFE6"/>
<evidence type="ECO:0008006" key="4">
    <source>
        <dbReference type="Google" id="ProtNLM"/>
    </source>
</evidence>
<evidence type="ECO:0000313" key="3">
    <source>
        <dbReference type="Proteomes" id="UP000472580"/>
    </source>
</evidence>
<feature type="transmembrane region" description="Helical" evidence="1">
    <location>
        <begin position="52"/>
        <end position="69"/>
    </location>
</feature>
<sequence>MPDKDPNNWELTFWAFLTGLGLAGGIIRYIEDYRKELKHNPNTPHKFTLVELLGKAFSSAFACIVIYFICKGLKIDDLVALGLSGVASYFGTESLGVVFQHFNKNNNNNDH</sequence>
<keyword evidence="1" id="KW-0472">Membrane</keyword>
<dbReference type="RefSeq" id="WP_160334804.1">
    <property type="nucleotide sequence ID" value="NZ_WSRP01000009.1"/>
</dbReference>
<evidence type="ECO:0000256" key="1">
    <source>
        <dbReference type="SAM" id="Phobius"/>
    </source>
</evidence>